<evidence type="ECO:0000256" key="8">
    <source>
        <dbReference type="HAMAP-Rule" id="MF_00260"/>
    </source>
</evidence>
<dbReference type="RefSeq" id="WP_334315749.1">
    <property type="nucleotide sequence ID" value="NZ_CP065938.1"/>
</dbReference>
<comment type="similarity">
    <text evidence="3 8">Belongs to the HMBS family.</text>
</comment>
<reference evidence="11" key="1">
    <citation type="submission" date="2020-12" db="EMBL/GenBank/DDBJ databases">
        <title>Taurinivorans muris gen. nov., sp. nov., fundamental and realized metabolic niche of a ubiquitous sulfidogenic bacterium in the murine intestine.</title>
        <authorList>
            <person name="Ye H."/>
            <person name="Hanson B.T."/>
            <person name="Loy A."/>
        </authorList>
    </citation>
    <scope>NUCLEOTIDE SEQUENCE</scope>
    <source>
        <strain evidence="11">LT0009</strain>
    </source>
</reference>
<dbReference type="PANTHER" id="PTHR11557">
    <property type="entry name" value="PORPHOBILINOGEN DEAMINASE"/>
    <property type="match status" value="1"/>
</dbReference>
<dbReference type="PIRSF" id="PIRSF001438">
    <property type="entry name" value="4pyrrol_synth_OHMeBilane_synth"/>
    <property type="match status" value="1"/>
</dbReference>
<dbReference type="InterPro" id="IPR036803">
    <property type="entry name" value="Porphobilinogen_deaminase_C_sf"/>
</dbReference>
<evidence type="ECO:0000256" key="2">
    <source>
        <dbReference type="ARBA" id="ARBA00004735"/>
    </source>
</evidence>
<evidence type="ECO:0000313" key="11">
    <source>
        <dbReference type="EMBL" id="UWX06148.1"/>
    </source>
</evidence>
<evidence type="ECO:0000259" key="10">
    <source>
        <dbReference type="Pfam" id="PF03900"/>
    </source>
</evidence>
<dbReference type="Pfam" id="PF01379">
    <property type="entry name" value="Porphobil_deam"/>
    <property type="match status" value="1"/>
</dbReference>
<protein>
    <recommendedName>
        <fullName evidence="8">Porphobilinogen deaminase</fullName>
        <shortName evidence="8">PBG</shortName>
        <ecNumber evidence="8">2.5.1.61</ecNumber>
    </recommendedName>
    <alternativeName>
        <fullName evidence="8">Hydroxymethylbilane synthase</fullName>
        <shortName evidence="8">HMBS</shortName>
    </alternativeName>
    <alternativeName>
        <fullName evidence="8">Pre-uroporphyrinogen synthase</fullName>
    </alternativeName>
</protein>
<evidence type="ECO:0000256" key="1">
    <source>
        <dbReference type="ARBA" id="ARBA00002869"/>
    </source>
</evidence>
<comment type="catalytic activity">
    <reaction evidence="7 8">
        <text>4 porphobilinogen + H2O = hydroxymethylbilane + 4 NH4(+)</text>
        <dbReference type="Rhea" id="RHEA:13185"/>
        <dbReference type="ChEBI" id="CHEBI:15377"/>
        <dbReference type="ChEBI" id="CHEBI:28938"/>
        <dbReference type="ChEBI" id="CHEBI:57845"/>
        <dbReference type="ChEBI" id="CHEBI:58126"/>
        <dbReference type="EC" id="2.5.1.61"/>
    </reaction>
</comment>
<organism evidence="11 12">
    <name type="scientific">Taurinivorans muris</name>
    <dbReference type="NCBI Taxonomy" id="2787751"/>
    <lineage>
        <taxon>Bacteria</taxon>
        <taxon>Pseudomonadati</taxon>
        <taxon>Thermodesulfobacteriota</taxon>
        <taxon>Desulfovibrionia</taxon>
        <taxon>Desulfovibrionales</taxon>
        <taxon>Desulfovibrionaceae</taxon>
        <taxon>Taurinivorans</taxon>
    </lineage>
</organism>
<dbReference type="EMBL" id="CP065938">
    <property type="protein sequence ID" value="UWX06148.1"/>
    <property type="molecule type" value="Genomic_DNA"/>
</dbReference>
<dbReference type="EC" id="2.5.1.61" evidence="8"/>
<evidence type="ECO:0000256" key="7">
    <source>
        <dbReference type="ARBA" id="ARBA00048169"/>
    </source>
</evidence>
<comment type="cofactor">
    <cofactor evidence="8">
        <name>dipyrromethane</name>
        <dbReference type="ChEBI" id="CHEBI:60342"/>
    </cofactor>
    <text evidence="8">Binds 1 dipyrromethane group covalently.</text>
</comment>
<comment type="subunit">
    <text evidence="4 8">Monomer.</text>
</comment>
<comment type="function">
    <text evidence="1 8">Tetrapolymerization of the monopyrrole PBG into the hydroxymethylbilane pre-uroporphyrinogen in several discrete steps.</text>
</comment>
<evidence type="ECO:0000313" key="12">
    <source>
        <dbReference type="Proteomes" id="UP001058120"/>
    </source>
</evidence>
<comment type="miscellaneous">
    <text evidence="8">The porphobilinogen subunits are added to the dipyrromethane group.</text>
</comment>
<comment type="pathway">
    <text evidence="2">Porphyrin-containing compound metabolism; protoporphyrin-IX biosynthesis; coproporphyrinogen-III from 5-aminolevulinate: step 2/4.</text>
</comment>
<dbReference type="Gene3D" id="3.40.190.10">
    <property type="entry name" value="Periplasmic binding protein-like II"/>
    <property type="match status" value="2"/>
</dbReference>
<keyword evidence="12" id="KW-1185">Reference proteome</keyword>
<keyword evidence="5 8" id="KW-0808">Transferase</keyword>
<evidence type="ECO:0000256" key="5">
    <source>
        <dbReference type="ARBA" id="ARBA00022679"/>
    </source>
</evidence>
<dbReference type="HAMAP" id="MF_00260">
    <property type="entry name" value="Porphobil_deam"/>
    <property type="match status" value="1"/>
</dbReference>
<evidence type="ECO:0000256" key="4">
    <source>
        <dbReference type="ARBA" id="ARBA00011245"/>
    </source>
</evidence>
<feature type="domain" description="Porphobilinogen deaminase C-terminal" evidence="10">
    <location>
        <begin position="224"/>
        <end position="293"/>
    </location>
</feature>
<evidence type="ECO:0000256" key="6">
    <source>
        <dbReference type="ARBA" id="ARBA00023244"/>
    </source>
</evidence>
<dbReference type="NCBIfam" id="TIGR00212">
    <property type="entry name" value="hemC"/>
    <property type="match status" value="1"/>
</dbReference>
<dbReference type="SUPFAM" id="SSF53850">
    <property type="entry name" value="Periplasmic binding protein-like II"/>
    <property type="match status" value="1"/>
</dbReference>
<dbReference type="PRINTS" id="PR00151">
    <property type="entry name" value="PORPHBDMNASE"/>
</dbReference>
<evidence type="ECO:0000256" key="3">
    <source>
        <dbReference type="ARBA" id="ARBA00005638"/>
    </source>
</evidence>
<dbReference type="SUPFAM" id="SSF54782">
    <property type="entry name" value="Porphobilinogen deaminase (hydroxymethylbilane synthase), C-terminal domain"/>
    <property type="match status" value="1"/>
</dbReference>
<gene>
    <name evidence="8 11" type="primary">hemC</name>
    <name evidence="11" type="ORF">JBF11_02195</name>
</gene>
<sequence length="307" mass="33591">MKKIIIATRGSALALWQANHIKDLLCRQYEDLEVELNIIKTKGDIILDVPLAKVGGKGLFVKEIEDALLNGSADLAVHSMKDVPMELPQGLVLGAVPEREDRYDVFLSKNYASVEELPQNAVLGTSSLRRQAQILALRPDLSVKMLRGNVQTRINKMLSGEYDAIILAAAGIKRLNLSVPHQIPLTAPKFLPACGQGALGIEVNEKRSDILEMIAFLNHAETKICVEAERAFLKKLDGGCQVPIAAHSQLKGKTLVLEGLVAEPDASKIIRYSLEDEIGNHIALGENLAQLVLNNGGKEILERLYNQ</sequence>
<name>A0ABY5Y2A3_9BACT</name>
<evidence type="ECO:0000259" key="9">
    <source>
        <dbReference type="Pfam" id="PF01379"/>
    </source>
</evidence>
<dbReference type="GO" id="GO:0004418">
    <property type="term" value="F:hydroxymethylbilane synthase activity"/>
    <property type="evidence" value="ECO:0007669"/>
    <property type="project" value="UniProtKB-EC"/>
</dbReference>
<dbReference type="InterPro" id="IPR000860">
    <property type="entry name" value="HemC"/>
</dbReference>
<feature type="modified residue" description="S-(dipyrrolylmethanemethyl)cysteine" evidence="8">
    <location>
        <position position="240"/>
    </location>
</feature>
<dbReference type="InterPro" id="IPR022417">
    <property type="entry name" value="Porphobilin_deaminase_N"/>
</dbReference>
<keyword evidence="6 8" id="KW-0627">Porphyrin biosynthesis</keyword>
<dbReference type="InterPro" id="IPR022419">
    <property type="entry name" value="Porphobilin_deaminase_cofac_BS"/>
</dbReference>
<proteinExistence type="inferred from homology"/>
<dbReference type="CDD" id="cd13646">
    <property type="entry name" value="PBP2_EcHMBS_like"/>
    <property type="match status" value="1"/>
</dbReference>
<dbReference type="PROSITE" id="PS00533">
    <property type="entry name" value="PORPHOBILINOGEN_DEAM"/>
    <property type="match status" value="1"/>
</dbReference>
<dbReference type="Proteomes" id="UP001058120">
    <property type="component" value="Chromosome"/>
</dbReference>
<dbReference type="InterPro" id="IPR022418">
    <property type="entry name" value="Porphobilinogen_deaminase_C"/>
</dbReference>
<feature type="domain" description="Porphobilinogen deaminase N-terminal" evidence="9">
    <location>
        <begin position="4"/>
        <end position="211"/>
    </location>
</feature>
<accession>A0ABY5Y2A3</accession>
<dbReference type="Pfam" id="PF03900">
    <property type="entry name" value="Porphobil_deamC"/>
    <property type="match status" value="1"/>
</dbReference>
<dbReference type="PANTHER" id="PTHR11557:SF0">
    <property type="entry name" value="PORPHOBILINOGEN DEAMINASE"/>
    <property type="match status" value="1"/>
</dbReference>
<dbReference type="Gene3D" id="3.30.160.40">
    <property type="entry name" value="Porphobilinogen deaminase, C-terminal domain"/>
    <property type="match status" value="1"/>
</dbReference>